<name>A0ABW1G6P7_9ACTN</name>
<evidence type="ECO:0000313" key="1">
    <source>
        <dbReference type="EMBL" id="MFC5909319.1"/>
    </source>
</evidence>
<accession>A0ABW1G6P7</accession>
<sequence length="189" mass="20977">MTVDVGAELPWLFLDVDGPLNPFAGMPHDCPPGYRSYRLMPPSWEKAERERLSAWGRQQLAPVPLPVWLNPTHGALLAALPFRLAWASTWGEEANAFISPLLGLPPLPCIEWSAPRRARAGGLLWKTPELVAWAGGCSFAWLDDEVSDADRAWVTEHHAGPALLHYVNPQLGLQSDDFEALRQWADSHS</sequence>
<dbReference type="RefSeq" id="WP_380585006.1">
    <property type="nucleotide sequence ID" value="NZ_JBHSQJ010000078.1"/>
</dbReference>
<evidence type="ECO:0008006" key="3">
    <source>
        <dbReference type="Google" id="ProtNLM"/>
    </source>
</evidence>
<proteinExistence type="predicted"/>
<comment type="caution">
    <text evidence="1">The sequence shown here is derived from an EMBL/GenBank/DDBJ whole genome shotgun (WGS) entry which is preliminary data.</text>
</comment>
<evidence type="ECO:0000313" key="2">
    <source>
        <dbReference type="Proteomes" id="UP001596174"/>
    </source>
</evidence>
<keyword evidence="2" id="KW-1185">Reference proteome</keyword>
<protein>
    <recommendedName>
        <fullName evidence="3">Secreted protein</fullName>
    </recommendedName>
</protein>
<reference evidence="2" key="1">
    <citation type="journal article" date="2019" name="Int. J. Syst. Evol. Microbiol.">
        <title>The Global Catalogue of Microorganisms (GCM) 10K type strain sequencing project: providing services to taxonomists for standard genome sequencing and annotation.</title>
        <authorList>
            <consortium name="The Broad Institute Genomics Platform"/>
            <consortium name="The Broad Institute Genome Sequencing Center for Infectious Disease"/>
            <person name="Wu L."/>
            <person name="Ma J."/>
        </authorList>
    </citation>
    <scope>NUCLEOTIDE SEQUENCE [LARGE SCALE GENOMIC DNA]</scope>
    <source>
        <strain evidence="2">JCM 4816</strain>
    </source>
</reference>
<organism evidence="1 2">
    <name type="scientific">Streptacidiphilus monticola</name>
    <dbReference type="NCBI Taxonomy" id="2161674"/>
    <lineage>
        <taxon>Bacteria</taxon>
        <taxon>Bacillati</taxon>
        <taxon>Actinomycetota</taxon>
        <taxon>Actinomycetes</taxon>
        <taxon>Kitasatosporales</taxon>
        <taxon>Streptomycetaceae</taxon>
        <taxon>Streptacidiphilus</taxon>
    </lineage>
</organism>
<gene>
    <name evidence="1" type="ORF">ACFP3V_19130</name>
</gene>
<dbReference type="EMBL" id="JBHSQJ010000078">
    <property type="protein sequence ID" value="MFC5909319.1"/>
    <property type="molecule type" value="Genomic_DNA"/>
</dbReference>
<dbReference type="Proteomes" id="UP001596174">
    <property type="component" value="Unassembled WGS sequence"/>
</dbReference>